<comment type="subcellular location">
    <subcellularLocation>
        <location evidence="1">Membrane</location>
        <topology evidence="1">Multi-pass membrane protein</topology>
    </subcellularLocation>
</comment>
<name>A0A1Y2GBG3_9FUNG</name>
<accession>A0A1Y2GBG3</accession>
<keyword evidence="5 6" id="KW-0472">Membrane</keyword>
<comment type="similarity">
    <text evidence="2">Belongs to the PER33/POM33 family.</text>
</comment>
<sequence>QFVWWIGHVVLLICTAFYLPYWLTFNYKAGSHWYTRAFLGAIISYGVVVYKSFPQIKFEAQFLQSMFVEENVQYFLMAIFWWRSTPMLAPLIPYAIFAFFNAITYIRTNIIPAISPPSETDPKASQATGLSQKILNFTRNNHAKAMAFVAYVEVIGVMGSLILGAITFQSSFFSPLLYANFLRFRYFFSIHTRATFALLRARMDAHVIGNPKLPPKAIKAYEVLRGAVTRFGMAAVQQPTAAQ</sequence>
<keyword evidence="4 6" id="KW-1133">Transmembrane helix</keyword>
<evidence type="ECO:0000256" key="5">
    <source>
        <dbReference type="ARBA" id="ARBA00023136"/>
    </source>
</evidence>
<dbReference type="STRING" id="64571.A0A1Y2GBG3"/>
<dbReference type="RefSeq" id="XP_021877385.1">
    <property type="nucleotide sequence ID" value="XM_022021053.1"/>
</dbReference>
<dbReference type="InParanoid" id="A0A1Y2GBG3"/>
<protein>
    <submittedName>
        <fullName evidence="7">Uncharacterized protein</fullName>
    </submittedName>
</protein>
<evidence type="ECO:0000256" key="2">
    <source>
        <dbReference type="ARBA" id="ARBA00007322"/>
    </source>
</evidence>
<evidence type="ECO:0000313" key="7">
    <source>
        <dbReference type="EMBL" id="ORZ06116.1"/>
    </source>
</evidence>
<dbReference type="GeneID" id="33562897"/>
<dbReference type="InterPro" id="IPR051645">
    <property type="entry name" value="PER33/POM33_regulator"/>
</dbReference>
<evidence type="ECO:0000256" key="6">
    <source>
        <dbReference type="SAM" id="Phobius"/>
    </source>
</evidence>
<dbReference type="AlphaFoldDB" id="A0A1Y2GBG3"/>
<dbReference type="PANTHER" id="PTHR12703:SF4">
    <property type="entry name" value="TRANSMEMBRANE PROTEIN 33"/>
    <property type="match status" value="1"/>
</dbReference>
<evidence type="ECO:0000313" key="8">
    <source>
        <dbReference type="Proteomes" id="UP000193648"/>
    </source>
</evidence>
<evidence type="ECO:0000256" key="4">
    <source>
        <dbReference type="ARBA" id="ARBA00022989"/>
    </source>
</evidence>
<dbReference type="Pfam" id="PF03661">
    <property type="entry name" value="TMEM33_Pom33"/>
    <property type="match status" value="1"/>
</dbReference>
<feature type="transmembrane region" description="Helical" evidence="6">
    <location>
        <begin position="73"/>
        <end position="100"/>
    </location>
</feature>
<dbReference type="PANTHER" id="PTHR12703">
    <property type="entry name" value="TRANSMEMBRANE PROTEIN 33"/>
    <property type="match status" value="1"/>
</dbReference>
<dbReference type="Proteomes" id="UP000193648">
    <property type="component" value="Unassembled WGS sequence"/>
</dbReference>
<reference evidence="7 8" key="1">
    <citation type="submission" date="2016-07" db="EMBL/GenBank/DDBJ databases">
        <title>Pervasive Adenine N6-methylation of Active Genes in Fungi.</title>
        <authorList>
            <consortium name="DOE Joint Genome Institute"/>
            <person name="Mondo S.J."/>
            <person name="Dannebaum R.O."/>
            <person name="Kuo R.C."/>
            <person name="Labutti K."/>
            <person name="Haridas S."/>
            <person name="Kuo A."/>
            <person name="Salamov A."/>
            <person name="Ahrendt S.R."/>
            <person name="Lipzen A."/>
            <person name="Sullivan W."/>
            <person name="Andreopoulos W.B."/>
            <person name="Clum A."/>
            <person name="Lindquist E."/>
            <person name="Daum C."/>
            <person name="Ramamoorthy G.K."/>
            <person name="Gryganskyi A."/>
            <person name="Culley D."/>
            <person name="Magnuson J.K."/>
            <person name="James T.Y."/>
            <person name="O'Malley M.A."/>
            <person name="Stajich J.E."/>
            <person name="Spatafora J.W."/>
            <person name="Visel A."/>
            <person name="Grigoriev I.V."/>
        </authorList>
    </citation>
    <scope>NUCLEOTIDE SEQUENCE [LARGE SCALE GENOMIC DNA]</scope>
    <source>
        <strain evidence="7 8">NRRL 3116</strain>
    </source>
</reference>
<dbReference type="GO" id="GO:0005783">
    <property type="term" value="C:endoplasmic reticulum"/>
    <property type="evidence" value="ECO:0007669"/>
    <property type="project" value="TreeGrafter"/>
</dbReference>
<dbReference type="FunCoup" id="A0A1Y2GBG3">
    <property type="interactions" value="192"/>
</dbReference>
<dbReference type="EMBL" id="MCFF01000047">
    <property type="protein sequence ID" value="ORZ06116.1"/>
    <property type="molecule type" value="Genomic_DNA"/>
</dbReference>
<feature type="non-terminal residue" evidence="7">
    <location>
        <position position="1"/>
    </location>
</feature>
<feature type="transmembrane region" description="Helical" evidence="6">
    <location>
        <begin position="145"/>
        <end position="166"/>
    </location>
</feature>
<feature type="transmembrane region" description="Helical" evidence="6">
    <location>
        <begin position="6"/>
        <end position="25"/>
    </location>
</feature>
<dbReference type="GO" id="GO:0061024">
    <property type="term" value="P:membrane organization"/>
    <property type="evidence" value="ECO:0007669"/>
    <property type="project" value="TreeGrafter"/>
</dbReference>
<comment type="caution">
    <text evidence="7">The sequence shown here is derived from an EMBL/GenBank/DDBJ whole genome shotgun (WGS) entry which is preliminary data.</text>
</comment>
<evidence type="ECO:0000256" key="3">
    <source>
        <dbReference type="ARBA" id="ARBA00022692"/>
    </source>
</evidence>
<feature type="transmembrane region" description="Helical" evidence="6">
    <location>
        <begin position="37"/>
        <end position="53"/>
    </location>
</feature>
<organism evidence="7 8">
    <name type="scientific">Lobosporangium transversale</name>
    <dbReference type="NCBI Taxonomy" id="64571"/>
    <lineage>
        <taxon>Eukaryota</taxon>
        <taxon>Fungi</taxon>
        <taxon>Fungi incertae sedis</taxon>
        <taxon>Mucoromycota</taxon>
        <taxon>Mortierellomycotina</taxon>
        <taxon>Mortierellomycetes</taxon>
        <taxon>Mortierellales</taxon>
        <taxon>Mortierellaceae</taxon>
        <taxon>Lobosporangium</taxon>
    </lineage>
</organism>
<evidence type="ECO:0000256" key="1">
    <source>
        <dbReference type="ARBA" id="ARBA00004141"/>
    </source>
</evidence>
<keyword evidence="3 6" id="KW-0812">Transmembrane</keyword>
<keyword evidence="8" id="KW-1185">Reference proteome</keyword>
<dbReference type="GO" id="GO:0071786">
    <property type="term" value="P:endoplasmic reticulum tubular network organization"/>
    <property type="evidence" value="ECO:0007669"/>
    <property type="project" value="TreeGrafter"/>
</dbReference>
<dbReference type="GO" id="GO:0016020">
    <property type="term" value="C:membrane"/>
    <property type="evidence" value="ECO:0007669"/>
    <property type="project" value="UniProtKB-SubCell"/>
</dbReference>
<gene>
    <name evidence="7" type="ORF">BCR41DRAFT_311758</name>
</gene>
<dbReference type="InterPro" id="IPR005344">
    <property type="entry name" value="TMEM33/Pom33"/>
</dbReference>
<dbReference type="OrthoDB" id="5581259at2759"/>
<proteinExistence type="inferred from homology"/>